<dbReference type="InParanoid" id="W2RKN0"/>
<feature type="transmembrane region" description="Helical" evidence="2">
    <location>
        <begin position="70"/>
        <end position="92"/>
    </location>
</feature>
<sequence length="767" mass="84738">MSEPLPVSYDNEPQFQAPDPLAHPVLVPDTGLNGLLHEHIPSLVVRDSSSSSSASSSSATGEKSSGGSSITTPVVVGTIVPLAIAVVIMIFLHRRHVKKLRQEDAEDKHGSLDFGLGEGRRPQQTKSKRWKKQPPLPPPEMSMSDAHNALRKERGMSIDMGHSPYLLPPGLQHSRESLHSMSRSQHLNDDKYQRTDFIPDDGSIRSPTVRNHGDDSSSFSGSTRFRNDTDSSRSLIHAAHGLPARPNPPPKAYSPIPAERTTSPNPTSLLAPAPAQDTRESIVSTTGNTAAFRASNDYLGAFIRGGSKPDTEKEALNQDPKVQPQVTVTERETAETPESQKTFAPVPMPAIVMNEPPLEHARMSSDYTIPNQPAPEPKEEPQRPARTTSMPLDREPQLPQFNVMDFDSQSTTPRDQSREMSMHGGQNSQGWTPEDRSRETSTYGDHQQPSTTHSRDQSNAQAHQQYDDASDYYDPEDTYSVYGDYEDELGYDPRRLTWGVRPLPPDDPAENPEQRANRIRSFYKEYFDESSKPGGGNVAQYFDGSEDFYDDYYEQDYYPPRGMSAAGAPRHRAMSNNSHMRHGPRAFSSASARYAMPPRGGPRQPPKKRAPPPKALNELPTPHKLKDDTFLIDMAVDFAPPDKARFQRSGTPSSPRGGQRPFSPNVRAFTPLQSSYDDLAVLPSPHLLRKSGTFTGLDFAPPGRIHVPGDSASDAGSIRSARSGISRMHEHSIRTGAYRVSRIPREVAGTRDEISDALKPTMDIGRK</sequence>
<dbReference type="OrthoDB" id="5417135at2759"/>
<dbReference type="PANTHER" id="PTHR42088:SF1">
    <property type="entry name" value="YALI0F10131P"/>
    <property type="match status" value="1"/>
</dbReference>
<keyword evidence="2" id="KW-1133">Transmembrane helix</keyword>
<feature type="region of interest" description="Disordered" evidence="1">
    <location>
        <begin position="159"/>
        <end position="281"/>
    </location>
</feature>
<evidence type="ECO:0000256" key="1">
    <source>
        <dbReference type="SAM" id="MobiDB-lite"/>
    </source>
</evidence>
<dbReference type="VEuPathDB" id="FungiDB:HMPREF1541_08550"/>
<evidence type="ECO:0000256" key="2">
    <source>
        <dbReference type="SAM" id="Phobius"/>
    </source>
</evidence>
<proteinExistence type="predicted"/>
<keyword evidence="2" id="KW-0472">Membrane</keyword>
<feature type="region of interest" description="Disordered" evidence="1">
    <location>
        <begin position="1"/>
        <end position="23"/>
    </location>
</feature>
<feature type="region of interest" description="Disordered" evidence="1">
    <location>
        <begin position="303"/>
        <end position="486"/>
    </location>
</feature>
<gene>
    <name evidence="3" type="ORF">HMPREF1541_08550</name>
</gene>
<evidence type="ECO:0000313" key="4">
    <source>
        <dbReference type="Proteomes" id="UP000030752"/>
    </source>
</evidence>
<dbReference type="EMBL" id="KB822725">
    <property type="protein sequence ID" value="ETN36273.1"/>
    <property type="molecule type" value="Genomic_DNA"/>
</dbReference>
<name>W2RKN0_CYPE1</name>
<dbReference type="eggNOG" id="ENOG502REX9">
    <property type="taxonomic scope" value="Eukaryota"/>
</dbReference>
<dbReference type="Proteomes" id="UP000030752">
    <property type="component" value="Unassembled WGS sequence"/>
</dbReference>
<feature type="compositionally biased region" description="Acidic residues" evidence="1">
    <location>
        <begin position="468"/>
        <end position="477"/>
    </location>
</feature>
<reference evidence="3 4" key="1">
    <citation type="submission" date="2013-03" db="EMBL/GenBank/DDBJ databases">
        <title>The Genome Sequence of Phialophora europaea CBS 101466.</title>
        <authorList>
            <consortium name="The Broad Institute Genomics Platform"/>
            <person name="Cuomo C."/>
            <person name="de Hoog S."/>
            <person name="Gorbushina A."/>
            <person name="Walker B."/>
            <person name="Young S.K."/>
            <person name="Zeng Q."/>
            <person name="Gargeya S."/>
            <person name="Fitzgerald M."/>
            <person name="Haas B."/>
            <person name="Abouelleil A."/>
            <person name="Allen A.W."/>
            <person name="Alvarado L."/>
            <person name="Arachchi H.M."/>
            <person name="Berlin A.M."/>
            <person name="Chapman S.B."/>
            <person name="Gainer-Dewar J."/>
            <person name="Goldberg J."/>
            <person name="Griggs A."/>
            <person name="Gujja S."/>
            <person name="Hansen M."/>
            <person name="Howarth C."/>
            <person name="Imamovic A."/>
            <person name="Ireland A."/>
            <person name="Larimer J."/>
            <person name="McCowan C."/>
            <person name="Murphy C."/>
            <person name="Pearson M."/>
            <person name="Poon T.W."/>
            <person name="Priest M."/>
            <person name="Roberts A."/>
            <person name="Saif S."/>
            <person name="Shea T."/>
            <person name="Sisk P."/>
            <person name="Sykes S."/>
            <person name="Wortman J."/>
            <person name="Nusbaum C."/>
            <person name="Birren B."/>
        </authorList>
    </citation>
    <scope>NUCLEOTIDE SEQUENCE [LARGE SCALE GENOMIC DNA]</scope>
    <source>
        <strain evidence="3 4">CBS 101466</strain>
    </source>
</reference>
<protein>
    <submittedName>
        <fullName evidence="3">Uncharacterized protein</fullName>
    </submittedName>
</protein>
<accession>W2RKN0</accession>
<feature type="region of interest" description="Disordered" evidence="1">
    <location>
        <begin position="46"/>
        <end position="71"/>
    </location>
</feature>
<feature type="region of interest" description="Disordered" evidence="1">
    <location>
        <begin position="101"/>
        <end position="144"/>
    </location>
</feature>
<feature type="compositionally biased region" description="Low complexity" evidence="1">
    <location>
        <begin position="48"/>
        <end position="71"/>
    </location>
</feature>
<keyword evidence="4" id="KW-1185">Reference proteome</keyword>
<evidence type="ECO:0000313" key="3">
    <source>
        <dbReference type="EMBL" id="ETN36273.1"/>
    </source>
</evidence>
<dbReference type="GeneID" id="19975889"/>
<feature type="compositionally biased region" description="Basic and acidic residues" evidence="1">
    <location>
        <begin position="101"/>
        <end position="111"/>
    </location>
</feature>
<dbReference type="PANTHER" id="PTHR42088">
    <property type="entry name" value="YALI0F10131P"/>
    <property type="match status" value="1"/>
</dbReference>
<feature type="region of interest" description="Disordered" evidence="1">
    <location>
        <begin position="641"/>
        <end position="664"/>
    </location>
</feature>
<feature type="compositionally biased region" description="Polar residues" evidence="1">
    <location>
        <begin position="440"/>
        <end position="464"/>
    </location>
</feature>
<keyword evidence="2" id="KW-0812">Transmembrane</keyword>
<feature type="compositionally biased region" description="Basic residues" evidence="1">
    <location>
        <begin position="569"/>
        <end position="584"/>
    </location>
</feature>
<feature type="region of interest" description="Disordered" evidence="1">
    <location>
        <begin position="560"/>
        <end position="622"/>
    </location>
</feature>
<dbReference type="AlphaFoldDB" id="W2RKN0"/>
<feature type="compositionally biased region" description="Basic and acidic residues" evidence="1">
    <location>
        <begin position="307"/>
        <end position="316"/>
    </location>
</feature>
<organism evidence="3 4">
    <name type="scientific">Cyphellophora europaea (strain CBS 101466)</name>
    <name type="common">Phialophora europaea</name>
    <dbReference type="NCBI Taxonomy" id="1220924"/>
    <lineage>
        <taxon>Eukaryota</taxon>
        <taxon>Fungi</taxon>
        <taxon>Dikarya</taxon>
        <taxon>Ascomycota</taxon>
        <taxon>Pezizomycotina</taxon>
        <taxon>Eurotiomycetes</taxon>
        <taxon>Chaetothyriomycetidae</taxon>
        <taxon>Chaetothyriales</taxon>
        <taxon>Cyphellophoraceae</taxon>
        <taxon>Cyphellophora</taxon>
    </lineage>
</organism>
<dbReference type="STRING" id="1220924.W2RKN0"/>
<dbReference type="RefSeq" id="XP_008721091.1">
    <property type="nucleotide sequence ID" value="XM_008722869.1"/>
</dbReference>
<dbReference type="HOGENOM" id="CLU_016576_0_0_1"/>